<dbReference type="InterPro" id="IPR050534">
    <property type="entry name" value="Coronavir_polyprotein_1ab"/>
</dbReference>
<evidence type="ECO:0000256" key="3">
    <source>
        <dbReference type="ARBA" id="ARBA00022763"/>
    </source>
</evidence>
<keyword evidence="9 11" id="KW-0234">DNA repair</keyword>
<dbReference type="InterPro" id="IPR041851">
    <property type="entry name" value="RecD_N_sf"/>
</dbReference>
<keyword evidence="4 11" id="KW-0378">Hydrolase</keyword>
<comment type="similarity">
    <text evidence="11">Belongs to the RecD family.</text>
</comment>
<evidence type="ECO:0000256" key="7">
    <source>
        <dbReference type="ARBA" id="ARBA00022840"/>
    </source>
</evidence>
<accession>A0A348WND8</accession>
<comment type="catalytic activity">
    <reaction evidence="11">
        <text>ATP + H2O = ADP + phosphate + H(+)</text>
        <dbReference type="Rhea" id="RHEA:13065"/>
        <dbReference type="ChEBI" id="CHEBI:15377"/>
        <dbReference type="ChEBI" id="CHEBI:15378"/>
        <dbReference type="ChEBI" id="CHEBI:30616"/>
        <dbReference type="ChEBI" id="CHEBI:43474"/>
        <dbReference type="ChEBI" id="CHEBI:456216"/>
        <dbReference type="EC" id="5.6.2.3"/>
    </reaction>
</comment>
<evidence type="ECO:0000259" key="12">
    <source>
        <dbReference type="Pfam" id="PF13538"/>
    </source>
</evidence>
<keyword evidence="5 11" id="KW-0347">Helicase</keyword>
<dbReference type="GO" id="GO:0000724">
    <property type="term" value="P:double-strand break repair via homologous recombination"/>
    <property type="evidence" value="ECO:0007669"/>
    <property type="project" value="UniProtKB-UniRule"/>
</dbReference>
<protein>
    <recommendedName>
        <fullName evidence="11">RecBCD enzyme subunit RecD</fullName>
        <ecNumber evidence="11">5.6.2.3</ecNumber>
    </recommendedName>
    <alternativeName>
        <fullName evidence="11">DNA 5'-3' helicase subunit RecD</fullName>
    </alternativeName>
    <alternativeName>
        <fullName evidence="11">Exonuclease V subunit RecD</fullName>
        <shortName evidence="11">ExoV subunit RecD</shortName>
    </alternativeName>
    <alternativeName>
        <fullName evidence="11">Helicase/nuclease RecBCD subunit RecD</fullName>
    </alternativeName>
</protein>
<evidence type="ECO:0000256" key="2">
    <source>
        <dbReference type="ARBA" id="ARBA00022741"/>
    </source>
</evidence>
<comment type="function">
    <text evidence="11">A helicase/nuclease that prepares dsDNA breaks (DSB) for recombinational DNA repair. Binds to DSBs and unwinds DNA via a highly rapid and processive ATP-dependent bidirectional helicase activity. Unwinds dsDNA until it encounters a Chi (crossover hotspot instigator) sequence from the 3' direction. Cuts ssDNA a few nucleotides 3' to the Chi site. The properties and activities of the enzyme are changed at Chi. The Chi-altered holoenzyme produces a long 3'-ssDNA overhang and facilitates RecA-binding to the ssDNA for homologous DNA recombination and repair. Holoenzyme degrades any linearized DNA that is unable to undergo homologous recombination. In the holoenzyme this subunit has ssDNA-dependent ATPase and 5'-3' helicase activity. When added to pre-assembled RecBC greatly stimulates nuclease activity and augments holoenzyme processivity. Negatively regulates the RecA-loading ability of RecBCD.</text>
</comment>
<evidence type="ECO:0000313" key="14">
    <source>
        <dbReference type="EMBL" id="HAR56050.1"/>
    </source>
</evidence>
<evidence type="ECO:0000256" key="4">
    <source>
        <dbReference type="ARBA" id="ARBA00022801"/>
    </source>
</evidence>
<dbReference type="GO" id="GO:0009338">
    <property type="term" value="C:exodeoxyribonuclease V complex"/>
    <property type="evidence" value="ECO:0007669"/>
    <property type="project" value="InterPro"/>
</dbReference>
<evidence type="ECO:0000256" key="10">
    <source>
        <dbReference type="ARBA" id="ARBA00023235"/>
    </source>
</evidence>
<dbReference type="GO" id="GO:0017116">
    <property type="term" value="F:single-stranded DNA helicase activity"/>
    <property type="evidence" value="ECO:0007669"/>
    <property type="project" value="TreeGrafter"/>
</dbReference>
<evidence type="ECO:0000256" key="1">
    <source>
        <dbReference type="ARBA" id="ARBA00022722"/>
    </source>
</evidence>
<dbReference type="STRING" id="314276.OS145_09253"/>
<dbReference type="NCBIfam" id="TIGR01447">
    <property type="entry name" value="recD"/>
    <property type="match status" value="1"/>
</dbReference>
<evidence type="ECO:0000256" key="5">
    <source>
        <dbReference type="ARBA" id="ARBA00022806"/>
    </source>
</evidence>
<reference evidence="14 15" key="1">
    <citation type="journal article" date="2018" name="Nat. Biotechnol.">
        <title>A standardized bacterial taxonomy based on genome phylogeny substantially revises the tree of life.</title>
        <authorList>
            <person name="Parks D.H."/>
            <person name="Chuvochina M."/>
            <person name="Waite D.W."/>
            <person name="Rinke C."/>
            <person name="Skarshewski A."/>
            <person name="Chaumeil P.A."/>
            <person name="Hugenholtz P."/>
        </authorList>
    </citation>
    <scope>NUCLEOTIDE SEQUENCE [LARGE SCALE GENOMIC DNA]</scope>
    <source>
        <strain evidence="14">UBA9360</strain>
    </source>
</reference>
<name>A0A348WND8_9GAMM</name>
<dbReference type="EMBL" id="DMUP01000103">
    <property type="protein sequence ID" value="HAR56050.1"/>
    <property type="molecule type" value="Genomic_DNA"/>
</dbReference>
<dbReference type="SUPFAM" id="SSF52540">
    <property type="entry name" value="P-loop containing nucleoside triphosphate hydrolases"/>
    <property type="match status" value="1"/>
</dbReference>
<keyword evidence="7 11" id="KW-0067">ATP-binding</keyword>
<keyword evidence="10 11" id="KW-0413">Isomerase</keyword>
<organism evidence="14 15">
    <name type="scientific">Idiomarina baltica</name>
    <dbReference type="NCBI Taxonomy" id="190892"/>
    <lineage>
        <taxon>Bacteria</taxon>
        <taxon>Pseudomonadati</taxon>
        <taxon>Pseudomonadota</taxon>
        <taxon>Gammaproteobacteria</taxon>
        <taxon>Alteromonadales</taxon>
        <taxon>Idiomarinaceae</taxon>
        <taxon>Idiomarina</taxon>
    </lineage>
</organism>
<dbReference type="Gene3D" id="1.10.10.1020">
    <property type="entry name" value="RecBCD complex, subunit RecD, N-terminal domain"/>
    <property type="match status" value="1"/>
</dbReference>
<evidence type="ECO:0000256" key="6">
    <source>
        <dbReference type="ARBA" id="ARBA00022839"/>
    </source>
</evidence>
<comment type="miscellaneous">
    <text evidence="11">In the RecBCD complex, RecB has a slow 3'-5' helicase, an exonuclease activity and loads RecA onto ssDNA, RecD has a fast 5'-3' helicase activity, while RecC stimulates the ATPase and processivity of the RecB helicase and contributes to recognition of the Chi site.</text>
</comment>
<evidence type="ECO:0000256" key="9">
    <source>
        <dbReference type="ARBA" id="ARBA00023204"/>
    </source>
</evidence>
<dbReference type="Pfam" id="PF13538">
    <property type="entry name" value="UvrD_C_2"/>
    <property type="match status" value="1"/>
</dbReference>
<feature type="domain" description="RecBCD enzyme subunit RecD N-terminal" evidence="13">
    <location>
        <begin position="18"/>
        <end position="127"/>
    </location>
</feature>
<dbReference type="CDD" id="cd17933">
    <property type="entry name" value="DEXSc_RecD-like"/>
    <property type="match status" value="1"/>
</dbReference>
<dbReference type="PANTHER" id="PTHR43788:SF6">
    <property type="entry name" value="DNA HELICASE B"/>
    <property type="match status" value="1"/>
</dbReference>
<dbReference type="GO" id="GO:0016887">
    <property type="term" value="F:ATP hydrolysis activity"/>
    <property type="evidence" value="ECO:0007669"/>
    <property type="project" value="RHEA"/>
</dbReference>
<sequence length="633" mass="70950">MSHDRLSYLRAIADEWFEHEWIRALDRAMVDFLFRSGETNVAMLALAMLTSHQAGRGLTSLKLEDLKASPERCLALPPSGRSHDVTLPSKLLNELSVFEGDWQTSVSLNSDSSPLVLNKSSDGERLYLRRYWYCEHYNSQNLEMRMDNTLEVNDDQLNMTLDALFGDTSKQLDWQRMACANAARSAFSVITGGPGTGKTYTVVRLLVVLQQQFQQAHGRPLRIKLAAPTGKAAARLSESINEALSELQTKLPETLQPLLATIQIEASTVHKLLGVIANSRRYRHHEKNPVRADLIVIDEASMLDIEMMTALLQATPTQAQLVLLGDKDQLASVEAGAVLGNLCEGAEKGGYWSSTINSLASTHAQRDTLIQYQDEAGPKRLQHVVMLRQTRRFEQAIAEVANAINEQDIRTIERLSAAPMSENESSIVTWLMLEHDHQNSFDALIKQGFSHYLRALEQWREAPAEQRDTAAVLDAYATFQLLTGLRNGPWGAHALNRYVADVLGVEADRWYEGRPVMVTKNDYGLRLNNGDIGVTFRMPETGRLRVAFFDSHGKVKWVLPSRLNHVETVYVMTVHKSQGSEFAHTVLVTPQHDSPVLTKELLYTGVTRAKKKLTLVVSKKSVFLNAVSKRINR</sequence>
<dbReference type="Pfam" id="PF13245">
    <property type="entry name" value="AAA_19"/>
    <property type="match status" value="1"/>
</dbReference>
<dbReference type="AlphaFoldDB" id="A0A348WND8"/>
<keyword evidence="8 11" id="KW-0238">DNA-binding</keyword>
<feature type="domain" description="UvrD-like helicase C-terminal" evidence="12">
    <location>
        <begin position="569"/>
        <end position="616"/>
    </location>
</feature>
<dbReference type="InterPro" id="IPR027785">
    <property type="entry name" value="UvrD-like_helicase_C"/>
</dbReference>
<dbReference type="Pfam" id="PF21185">
    <property type="entry name" value="RecD_N"/>
    <property type="match status" value="1"/>
</dbReference>
<dbReference type="CDD" id="cd18809">
    <property type="entry name" value="SF1_C_RecD"/>
    <property type="match status" value="1"/>
</dbReference>
<dbReference type="PANTHER" id="PTHR43788">
    <property type="entry name" value="DNA2/NAM7 HELICASE FAMILY MEMBER"/>
    <property type="match status" value="1"/>
</dbReference>
<evidence type="ECO:0000256" key="11">
    <source>
        <dbReference type="HAMAP-Rule" id="MF_01487"/>
    </source>
</evidence>
<dbReference type="Gene3D" id="3.40.50.300">
    <property type="entry name" value="P-loop containing nucleotide triphosphate hydrolases"/>
    <property type="match status" value="3"/>
</dbReference>
<feature type="binding site" evidence="11">
    <location>
        <begin position="192"/>
        <end position="199"/>
    </location>
    <ligand>
        <name>ATP</name>
        <dbReference type="ChEBI" id="CHEBI:30616"/>
    </ligand>
</feature>
<dbReference type="HAMAP" id="MF_01487">
    <property type="entry name" value="RecD"/>
    <property type="match status" value="1"/>
</dbReference>
<dbReference type="InterPro" id="IPR027417">
    <property type="entry name" value="P-loop_NTPase"/>
</dbReference>
<dbReference type="InterPro" id="IPR006344">
    <property type="entry name" value="RecD"/>
</dbReference>
<dbReference type="EC" id="5.6.2.3" evidence="11"/>
<comment type="subunit">
    <text evidence="11">Heterotrimer of RecB, RecC and RecD. All subunits contribute to DNA-binding.</text>
</comment>
<keyword evidence="2 11" id="KW-0547">Nucleotide-binding</keyword>
<dbReference type="InterPro" id="IPR049550">
    <property type="entry name" value="RecD_N"/>
</dbReference>
<dbReference type="GO" id="GO:0003677">
    <property type="term" value="F:DNA binding"/>
    <property type="evidence" value="ECO:0007669"/>
    <property type="project" value="UniProtKB-UniRule"/>
</dbReference>
<comment type="caution">
    <text evidence="14">The sequence shown here is derived from an EMBL/GenBank/DDBJ whole genome shotgun (WGS) entry which is preliminary data.</text>
</comment>
<dbReference type="Proteomes" id="UP000262878">
    <property type="component" value="Unassembled WGS sequence"/>
</dbReference>
<dbReference type="GO" id="GO:0043139">
    <property type="term" value="F:5'-3' DNA helicase activity"/>
    <property type="evidence" value="ECO:0007669"/>
    <property type="project" value="UniProtKB-UniRule"/>
</dbReference>
<dbReference type="GO" id="GO:0008854">
    <property type="term" value="F:exodeoxyribonuclease V activity"/>
    <property type="evidence" value="ECO:0007669"/>
    <property type="project" value="InterPro"/>
</dbReference>
<dbReference type="GO" id="GO:0005524">
    <property type="term" value="F:ATP binding"/>
    <property type="evidence" value="ECO:0007669"/>
    <property type="project" value="UniProtKB-UniRule"/>
</dbReference>
<keyword evidence="1 11" id="KW-0540">Nuclease</keyword>
<gene>
    <name evidence="11 14" type="primary">recD</name>
    <name evidence="14" type="ORF">DCR58_04595</name>
</gene>
<evidence type="ECO:0000256" key="8">
    <source>
        <dbReference type="ARBA" id="ARBA00023125"/>
    </source>
</evidence>
<keyword evidence="3 11" id="KW-0227">DNA damage</keyword>
<evidence type="ECO:0000313" key="15">
    <source>
        <dbReference type="Proteomes" id="UP000262878"/>
    </source>
</evidence>
<keyword evidence="6 11" id="KW-0269">Exonuclease</keyword>
<evidence type="ECO:0000259" key="13">
    <source>
        <dbReference type="Pfam" id="PF21185"/>
    </source>
</evidence>
<proteinExistence type="inferred from homology"/>